<evidence type="ECO:0000313" key="2">
    <source>
        <dbReference type="Proteomes" id="UP001243375"/>
    </source>
</evidence>
<dbReference type="Proteomes" id="UP001243375">
    <property type="component" value="Unassembled WGS sequence"/>
</dbReference>
<comment type="caution">
    <text evidence="1">The sequence shown here is derived from an EMBL/GenBank/DDBJ whole genome shotgun (WGS) entry which is preliminary data.</text>
</comment>
<accession>A0ACC2WL07</accession>
<proteinExistence type="predicted"/>
<reference evidence="1" key="1">
    <citation type="submission" date="2023-04" db="EMBL/GenBank/DDBJ databases">
        <title>Draft Genome sequencing of Naganishia species isolated from polar environments using Oxford Nanopore Technology.</title>
        <authorList>
            <person name="Leo P."/>
            <person name="Venkateswaran K."/>
        </authorList>
    </citation>
    <scope>NUCLEOTIDE SEQUENCE</scope>
    <source>
        <strain evidence="1">MNA-CCFEE 5425</strain>
    </source>
</reference>
<protein>
    <submittedName>
        <fullName evidence="1">Uncharacterized protein</fullName>
    </submittedName>
</protein>
<name>A0ACC2WL07_9TREE</name>
<sequence length="847" mass="91670">MSNITQHSRSHLEKLKIPELKAICKQSKITGYSKLKRSDLIKKIFQATNQPGTTIPQALIESSSRIVLPVQPPAHHQSSIQSSFAVPSTPFLDDTPLTVQSTILATPAGTRSPTLDYDNVPAVATQAFAFDSRSASSPAYNNTLGLLSSLQTDKHVSSMNASLAFHMPASTASIGEQWVLTNDAAVSLKEMVQKQREKKRKAEENLSSTTTLQKGKKKVSRLDISYAKKTSAAPPVLGNALQLTNMDPATLLQGTNASTSTIGEHGSALPMRFQPTAHLLSFPTQVNPSHTSSKSTSRNSRPSTTASNFVTKVILPGNRALDEEAEHATLTTGYNLALPSGQLLDSTIQSMNSDATDETAIAKTSAMVQSSEREGTTLTVKPLRRGNPKMGPLKKSVIPCDDTTLRSSTSSSTASFGLPRIVPGTAPLSTSEHIKINVRKNTIGVKLGNISKFAAPALIQHPASSHSTKILLPSLSEEEPLLFKCEWTSDTISTAKSTGARTDLTARMTKSWLYRFYQQLASARSDAMNQSPHTSSGSRSPTGLPGMSAGFVYSATTIPEQFNVAITFVIARIHTLIQGDDWIGLIKEEDVEKVTKIGGGIWEVATRLQVIDDTARNIGGPSAFKTRKCIYTVIGETGEVIAKSEANDSRLRAEWRSYIAAIQNDATISLLDYLKTKDDTSYPHGIAAGWSVKAKRDPRLEEAYHMAERYILSNVMPNSCSGDYRSSLQMDAMWIGQGATTVQPRRPKVSLYLPESHQVESVSFIARGAPQDRPLHSSVAIVKRKTAEDFVLRETGQVIGNAEDSEIAMVWQCLLGCEASGVAAPTAKAKEITAQFWTGLNDDMVVL</sequence>
<gene>
    <name evidence="1" type="ORF">QFC22_006542</name>
</gene>
<evidence type="ECO:0000313" key="1">
    <source>
        <dbReference type="EMBL" id="KAJ9111242.1"/>
    </source>
</evidence>
<keyword evidence="2" id="KW-1185">Reference proteome</keyword>
<organism evidence="1 2">
    <name type="scientific">Naganishia vaughanmartiniae</name>
    <dbReference type="NCBI Taxonomy" id="1424756"/>
    <lineage>
        <taxon>Eukaryota</taxon>
        <taxon>Fungi</taxon>
        <taxon>Dikarya</taxon>
        <taxon>Basidiomycota</taxon>
        <taxon>Agaricomycotina</taxon>
        <taxon>Tremellomycetes</taxon>
        <taxon>Filobasidiales</taxon>
        <taxon>Filobasidiaceae</taxon>
        <taxon>Naganishia</taxon>
    </lineage>
</organism>
<dbReference type="EMBL" id="JASBWU010000031">
    <property type="protein sequence ID" value="KAJ9111242.1"/>
    <property type="molecule type" value="Genomic_DNA"/>
</dbReference>